<organism evidence="2 3">
    <name type="scientific">Hermetia illucens</name>
    <name type="common">Black soldier fly</name>
    <dbReference type="NCBI Taxonomy" id="343691"/>
    <lineage>
        <taxon>Eukaryota</taxon>
        <taxon>Metazoa</taxon>
        <taxon>Ecdysozoa</taxon>
        <taxon>Arthropoda</taxon>
        <taxon>Hexapoda</taxon>
        <taxon>Insecta</taxon>
        <taxon>Pterygota</taxon>
        <taxon>Neoptera</taxon>
        <taxon>Endopterygota</taxon>
        <taxon>Diptera</taxon>
        <taxon>Brachycera</taxon>
        <taxon>Stratiomyomorpha</taxon>
        <taxon>Stratiomyidae</taxon>
        <taxon>Hermetiinae</taxon>
        <taxon>Hermetia</taxon>
    </lineage>
</organism>
<reference evidence="2 3" key="1">
    <citation type="submission" date="2020-11" db="EMBL/GenBank/DDBJ databases">
        <authorList>
            <person name="Wallbank WR R."/>
            <person name="Pardo Diaz C."/>
            <person name="Kozak K."/>
            <person name="Martin S."/>
            <person name="Jiggins C."/>
            <person name="Moest M."/>
            <person name="Warren A I."/>
            <person name="Generalovic N T."/>
            <person name="Byers J.R.P. K."/>
            <person name="Montejo-Kovacevich G."/>
            <person name="Yen C E."/>
        </authorList>
    </citation>
    <scope>NUCLEOTIDE SEQUENCE [LARGE SCALE GENOMIC DNA]</scope>
</reference>
<proteinExistence type="predicted"/>
<sequence>MSSDPKSISSGVTLPQWMRSRIEKPDDGIPFSPPSHDEFFYIRYPKTSSNDSENKSGINKLTDMLNKQPEQKPQSVDFSKHTEPCKLFLQNAETITAPIDGVKNPPKPFGTDDGFKGPSAACGSSIVKVAQLMVSGRSLSSRGFTVANIEKSDFEADNPLHTTTIEDQQHQTSELIQQQDSTDSEVKQSPNNRLHSRRGSKSLPASPLGSPKSMRKYQPNPYFTGSFALSTANHSEGRGWFLSSLLGVQREAASTTSVNEEAEDAYRQANNNTSSSTDKTNSTKDLSQKPLKAKPSELREMNFWSPTSM</sequence>
<feature type="compositionally biased region" description="Low complexity" evidence="1">
    <location>
        <begin position="270"/>
        <end position="285"/>
    </location>
</feature>
<dbReference type="OMA" id="KHPLPCQ"/>
<feature type="compositionally biased region" description="Polar residues" evidence="1">
    <location>
        <begin position="165"/>
        <end position="193"/>
    </location>
</feature>
<gene>
    <name evidence="2" type="ORF">HERILL_LOCUS11026</name>
</gene>
<dbReference type="InParanoid" id="A0A7R8YXF9"/>
<dbReference type="OrthoDB" id="8192147at2759"/>
<dbReference type="Proteomes" id="UP000594454">
    <property type="component" value="Chromosome 4"/>
</dbReference>
<keyword evidence="3" id="KW-1185">Reference proteome</keyword>
<protein>
    <submittedName>
        <fullName evidence="2">Uncharacterized protein</fullName>
    </submittedName>
</protein>
<feature type="region of interest" description="Disordered" evidence="1">
    <location>
        <begin position="255"/>
        <end position="309"/>
    </location>
</feature>
<feature type="region of interest" description="Disordered" evidence="1">
    <location>
        <begin position="165"/>
        <end position="217"/>
    </location>
</feature>
<evidence type="ECO:0000313" key="2">
    <source>
        <dbReference type="EMBL" id="CAD7088400.1"/>
    </source>
</evidence>
<dbReference type="AlphaFoldDB" id="A0A7R8YXF9"/>
<name>A0A7R8YXF9_HERIL</name>
<dbReference type="EMBL" id="LR899012">
    <property type="protein sequence ID" value="CAD7088400.1"/>
    <property type="molecule type" value="Genomic_DNA"/>
</dbReference>
<feature type="compositionally biased region" description="Polar residues" evidence="1">
    <location>
        <begin position="1"/>
        <end position="13"/>
    </location>
</feature>
<accession>A0A7R8YXF9</accession>
<evidence type="ECO:0000313" key="3">
    <source>
        <dbReference type="Proteomes" id="UP000594454"/>
    </source>
</evidence>
<feature type="region of interest" description="Disordered" evidence="1">
    <location>
        <begin position="1"/>
        <end position="31"/>
    </location>
</feature>
<evidence type="ECO:0000256" key="1">
    <source>
        <dbReference type="SAM" id="MobiDB-lite"/>
    </source>
</evidence>